<organism evidence="1">
    <name type="scientific">Anguilla anguilla</name>
    <name type="common">European freshwater eel</name>
    <name type="synonym">Muraena anguilla</name>
    <dbReference type="NCBI Taxonomy" id="7936"/>
    <lineage>
        <taxon>Eukaryota</taxon>
        <taxon>Metazoa</taxon>
        <taxon>Chordata</taxon>
        <taxon>Craniata</taxon>
        <taxon>Vertebrata</taxon>
        <taxon>Euteleostomi</taxon>
        <taxon>Actinopterygii</taxon>
        <taxon>Neopterygii</taxon>
        <taxon>Teleostei</taxon>
        <taxon>Anguilliformes</taxon>
        <taxon>Anguillidae</taxon>
        <taxon>Anguilla</taxon>
    </lineage>
</organism>
<sequence length="37" mass="4498">MFMLLLMFICIPLFKTLDKRKTRISLAFCYIFYVTLC</sequence>
<reference evidence="1" key="1">
    <citation type="submission" date="2014-11" db="EMBL/GenBank/DDBJ databases">
        <authorList>
            <person name="Amaro Gonzalez C."/>
        </authorList>
    </citation>
    <scope>NUCLEOTIDE SEQUENCE</scope>
</reference>
<dbReference type="EMBL" id="GBXM01013196">
    <property type="protein sequence ID" value="JAH95381.1"/>
    <property type="molecule type" value="Transcribed_RNA"/>
</dbReference>
<proteinExistence type="predicted"/>
<reference evidence="1" key="2">
    <citation type="journal article" date="2015" name="Fish Shellfish Immunol.">
        <title>Early steps in the European eel (Anguilla anguilla)-Vibrio vulnificus interaction in the gills: Role of the RtxA13 toxin.</title>
        <authorList>
            <person name="Callol A."/>
            <person name="Pajuelo D."/>
            <person name="Ebbesson L."/>
            <person name="Teles M."/>
            <person name="MacKenzie S."/>
            <person name="Amaro C."/>
        </authorList>
    </citation>
    <scope>NUCLEOTIDE SEQUENCE</scope>
</reference>
<accession>A0A0E9WYW3</accession>
<protein>
    <submittedName>
        <fullName evidence="1">Uncharacterized protein</fullName>
    </submittedName>
</protein>
<dbReference type="AlphaFoldDB" id="A0A0E9WYW3"/>
<evidence type="ECO:0000313" key="1">
    <source>
        <dbReference type="EMBL" id="JAH95381.1"/>
    </source>
</evidence>
<name>A0A0E9WYW3_ANGAN</name>